<reference evidence="5 6" key="1">
    <citation type="submission" date="2018-12" db="EMBL/GenBank/DDBJ databases">
        <title>Draft genome sequence of Embleya hyalina NBRC 13850T.</title>
        <authorList>
            <person name="Komaki H."/>
            <person name="Hosoyama A."/>
            <person name="Kimura A."/>
            <person name="Ichikawa N."/>
            <person name="Tamura T."/>
        </authorList>
    </citation>
    <scope>NUCLEOTIDE SEQUENCE [LARGE SCALE GENOMIC DNA]</scope>
    <source>
        <strain evidence="5 6">NBRC 13850</strain>
    </source>
</reference>
<dbReference type="InterPro" id="IPR005255">
    <property type="entry name" value="PdxA_fam"/>
</dbReference>
<dbReference type="SUPFAM" id="SSF53659">
    <property type="entry name" value="Isocitrate/Isopropylmalate dehydrogenase-like"/>
    <property type="match status" value="1"/>
</dbReference>
<evidence type="ECO:0000256" key="1">
    <source>
        <dbReference type="ARBA" id="ARBA00009464"/>
    </source>
</evidence>
<keyword evidence="6" id="KW-1185">Reference proteome</keyword>
<dbReference type="GO" id="GO:0046872">
    <property type="term" value="F:metal ion binding"/>
    <property type="evidence" value="ECO:0007669"/>
    <property type="project" value="UniProtKB-KW"/>
</dbReference>
<sequence length="365" mass="37334">MDHADNPPDPAGDPSPVVALTLGDPAGIGPEIVARTLADPGPPRLARCVAVGDAAALRRGARACGLDVRVRSIDPAGIGTEPEPGVVDILDTATVTDAEIADTMPWGRVGAPAGAAALAAIRLAVRLAEAGAVDAIATAPINKESIWAAGAGQLGHTELLGELTGAAHADTMFVVGGLKIFFTTRHASLRTALDLLTPERVDAAITAAHEALRVFGDAPDPVLAVAAVNPHGGEGGAFGDEEIEVLAPAVARARDRGLAVVGPIPADSVFHQGLRGRWAGVLSHFHDQGHIAAKTFDFDGTVSVTVGLPILRTSVDHGTAFDIAGTGVAEYASMREAVRTAARFAPAVPRLRATWPRVVDPGAVR</sequence>
<dbReference type="GO" id="GO:0051287">
    <property type="term" value="F:NAD binding"/>
    <property type="evidence" value="ECO:0007669"/>
    <property type="project" value="InterPro"/>
</dbReference>
<dbReference type="PANTHER" id="PTHR30004">
    <property type="entry name" value="4-HYDROXYTHREONINE-4-PHOSPHATE DEHYDROGENASE"/>
    <property type="match status" value="1"/>
</dbReference>
<organism evidence="5 6">
    <name type="scientific">Embleya hyalina</name>
    <dbReference type="NCBI Taxonomy" id="516124"/>
    <lineage>
        <taxon>Bacteria</taxon>
        <taxon>Bacillati</taxon>
        <taxon>Actinomycetota</taxon>
        <taxon>Actinomycetes</taxon>
        <taxon>Kitasatosporales</taxon>
        <taxon>Streptomycetaceae</taxon>
        <taxon>Embleya</taxon>
    </lineage>
</organism>
<dbReference type="PANTHER" id="PTHR30004:SF6">
    <property type="entry name" value="D-THREONATE 4-PHOSPHATE DEHYDROGENASE"/>
    <property type="match status" value="1"/>
</dbReference>
<keyword evidence="3" id="KW-0560">Oxidoreductase</keyword>
<dbReference type="Pfam" id="PF04166">
    <property type="entry name" value="PdxA"/>
    <property type="match status" value="1"/>
</dbReference>
<dbReference type="GO" id="GO:0016491">
    <property type="term" value="F:oxidoreductase activity"/>
    <property type="evidence" value="ECO:0007669"/>
    <property type="project" value="UniProtKB-KW"/>
</dbReference>
<comment type="caution">
    <text evidence="5">The sequence shown here is derived from an EMBL/GenBank/DDBJ whole genome shotgun (WGS) entry which is preliminary data.</text>
</comment>
<dbReference type="EMBL" id="BIFH01000036">
    <property type="protein sequence ID" value="GCD99978.1"/>
    <property type="molecule type" value="Genomic_DNA"/>
</dbReference>
<proteinExistence type="inferred from homology"/>
<dbReference type="RefSeq" id="WP_126641735.1">
    <property type="nucleotide sequence ID" value="NZ_BIFH01000036.1"/>
</dbReference>
<protein>
    <submittedName>
        <fullName evidence="5">4-hydroxythreonine-4-phosphate dehydrogenase</fullName>
    </submittedName>
</protein>
<dbReference type="Gene3D" id="3.40.718.10">
    <property type="entry name" value="Isopropylmalate Dehydrogenase"/>
    <property type="match status" value="1"/>
</dbReference>
<dbReference type="AlphaFoldDB" id="A0A401YZH8"/>
<keyword evidence="2" id="KW-0479">Metal-binding</keyword>
<accession>A0A401YZH8</accession>
<name>A0A401YZH8_9ACTN</name>
<evidence type="ECO:0000313" key="5">
    <source>
        <dbReference type="EMBL" id="GCD99978.1"/>
    </source>
</evidence>
<evidence type="ECO:0000256" key="2">
    <source>
        <dbReference type="ARBA" id="ARBA00022723"/>
    </source>
</evidence>
<evidence type="ECO:0000256" key="4">
    <source>
        <dbReference type="ARBA" id="ARBA00023027"/>
    </source>
</evidence>
<dbReference type="NCBIfam" id="TIGR00557">
    <property type="entry name" value="pdxA"/>
    <property type="match status" value="1"/>
</dbReference>
<dbReference type="Proteomes" id="UP000286931">
    <property type="component" value="Unassembled WGS sequence"/>
</dbReference>
<keyword evidence="4" id="KW-0520">NAD</keyword>
<evidence type="ECO:0000313" key="6">
    <source>
        <dbReference type="Proteomes" id="UP000286931"/>
    </source>
</evidence>
<comment type="similarity">
    <text evidence="1">Belongs to the PdxA family. PdxA2 subfamily.</text>
</comment>
<gene>
    <name evidence="5" type="primary">pdxA</name>
    <name evidence="5" type="ORF">EHYA_07702</name>
</gene>
<evidence type="ECO:0000256" key="3">
    <source>
        <dbReference type="ARBA" id="ARBA00023002"/>
    </source>
</evidence>
<dbReference type="OrthoDB" id="9801783at2"/>